<dbReference type="Proteomes" id="UP000321456">
    <property type="component" value="Unassembled WGS sequence"/>
</dbReference>
<protein>
    <recommendedName>
        <fullName evidence="3">DUF4382 domain-containing protein</fullName>
    </recommendedName>
</protein>
<comment type="caution">
    <text evidence="1">The sequence shown here is derived from an EMBL/GenBank/DDBJ whole genome shotgun (WGS) entry which is preliminary data.</text>
</comment>
<dbReference type="PROSITE" id="PS51257">
    <property type="entry name" value="PROKAR_LIPOPROTEIN"/>
    <property type="match status" value="1"/>
</dbReference>
<proteinExistence type="predicted"/>
<dbReference type="AlphaFoldDB" id="A0A5C8UZC8"/>
<dbReference type="EMBL" id="VRUR01000002">
    <property type="protein sequence ID" value="TXN34720.1"/>
    <property type="molecule type" value="Genomic_DNA"/>
</dbReference>
<organism evidence="1 2">
    <name type="scientific">Flagellimonas hymeniacidonis</name>
    <dbReference type="NCBI Taxonomy" id="2603628"/>
    <lineage>
        <taxon>Bacteria</taxon>
        <taxon>Pseudomonadati</taxon>
        <taxon>Bacteroidota</taxon>
        <taxon>Flavobacteriia</taxon>
        <taxon>Flavobacteriales</taxon>
        <taxon>Flavobacteriaceae</taxon>
        <taxon>Flagellimonas</taxon>
    </lineage>
</organism>
<keyword evidence="2" id="KW-1185">Reference proteome</keyword>
<gene>
    <name evidence="1" type="ORF">FVB32_08945</name>
</gene>
<evidence type="ECO:0000313" key="2">
    <source>
        <dbReference type="Proteomes" id="UP000321456"/>
    </source>
</evidence>
<name>A0A5C8UZC8_9FLAO</name>
<accession>A0A5C8UZC8</accession>
<sequence length="287" mass="30084">MKKIRTYILFAIGLMTAVSCSEEKIVDDVQATVGRGLVLRTVANLSTTYNLLEPTSTFGVTLEAQDSENGDLLQEVRVFVQFVDNTVVGDNDLSSEEALASTIPASAFSDGPFGFPRADLVVTLSDALTAAGTDFSIVDGGDAISFRLEAQLTDGRVFTNRAAGTVANGSFFSSPFAYSAGINCIPTSPVIGDYELNLADEFADTWDGAFITVTIDGVDTDYTMANGLATVSFTISVPAGTTELIFTYVAGAFEEEHTFELIAPSGETAASGGPGPTPGEIVLNICS</sequence>
<dbReference type="RefSeq" id="WP_147743467.1">
    <property type="nucleotide sequence ID" value="NZ_VRUR01000002.1"/>
</dbReference>
<reference evidence="1 2" key="1">
    <citation type="submission" date="2019-08" db="EMBL/GenBank/DDBJ databases">
        <title>Professor.</title>
        <authorList>
            <person name="Park J.S."/>
        </authorList>
    </citation>
    <scope>NUCLEOTIDE SEQUENCE [LARGE SCALE GENOMIC DNA]</scope>
    <source>
        <strain evidence="1 2">176CP5-101</strain>
    </source>
</reference>
<evidence type="ECO:0008006" key="3">
    <source>
        <dbReference type="Google" id="ProtNLM"/>
    </source>
</evidence>
<evidence type="ECO:0000313" key="1">
    <source>
        <dbReference type="EMBL" id="TXN34720.1"/>
    </source>
</evidence>